<keyword evidence="2" id="KW-1185">Reference proteome</keyword>
<dbReference type="EMBL" id="CM055738">
    <property type="protein sequence ID" value="KAJ8005302.1"/>
    <property type="molecule type" value="Genomic_DNA"/>
</dbReference>
<sequence length="291" mass="33092">MNSIFFIHSFHHKMRPLIWIQIMLIVSQASGANGNAWKANYPKMITAYKGDDVIIPCNVTHPMGSKKSVEAYWKKNGPIKLNTTDVDNNEFIYHPINSNVMKRFQERTSLIGDMTTGNCSLKIKNINDQDTGPFYLRISNGTQNYSFFLAEVRFNITEHTGTDLPLTRGNVTNQPISTESIIYVVSIVPAVAVLLVSVFGSIYFFYYRKRCKSVIRQESQFYANSTPTTPTPKTEKINTTKTIDALHVPPGEVMDDPIYLNYQEPNDDIESTDEVNLGFENVREVAQEKRD</sequence>
<reference evidence="1" key="1">
    <citation type="submission" date="2021-05" db="EMBL/GenBank/DDBJ databases">
        <authorList>
            <person name="Pan Q."/>
            <person name="Jouanno E."/>
            <person name="Zahm M."/>
            <person name="Klopp C."/>
            <person name="Cabau C."/>
            <person name="Louis A."/>
            <person name="Berthelot C."/>
            <person name="Parey E."/>
            <person name="Roest Crollius H."/>
            <person name="Montfort J."/>
            <person name="Robinson-Rechavi M."/>
            <person name="Bouchez O."/>
            <person name="Lampietro C."/>
            <person name="Lopez Roques C."/>
            <person name="Donnadieu C."/>
            <person name="Postlethwait J."/>
            <person name="Bobe J."/>
            <person name="Dillon D."/>
            <person name="Chandos A."/>
            <person name="von Hippel F."/>
            <person name="Guiguen Y."/>
        </authorList>
    </citation>
    <scope>NUCLEOTIDE SEQUENCE</scope>
    <source>
        <strain evidence="1">YG-Jan2019</strain>
    </source>
</reference>
<evidence type="ECO:0000313" key="2">
    <source>
        <dbReference type="Proteomes" id="UP001157502"/>
    </source>
</evidence>
<evidence type="ECO:0000313" key="1">
    <source>
        <dbReference type="EMBL" id="KAJ8005302.1"/>
    </source>
</evidence>
<comment type="caution">
    <text evidence="1">The sequence shown here is derived from an EMBL/GenBank/DDBJ whole genome shotgun (WGS) entry which is preliminary data.</text>
</comment>
<protein>
    <submittedName>
        <fullName evidence="1">Uncharacterized protein</fullName>
    </submittedName>
</protein>
<name>A0ACC2GP27_DALPE</name>
<proteinExistence type="predicted"/>
<organism evidence="1 2">
    <name type="scientific">Dallia pectoralis</name>
    <name type="common">Alaska blackfish</name>
    <dbReference type="NCBI Taxonomy" id="75939"/>
    <lineage>
        <taxon>Eukaryota</taxon>
        <taxon>Metazoa</taxon>
        <taxon>Chordata</taxon>
        <taxon>Craniata</taxon>
        <taxon>Vertebrata</taxon>
        <taxon>Euteleostomi</taxon>
        <taxon>Actinopterygii</taxon>
        <taxon>Neopterygii</taxon>
        <taxon>Teleostei</taxon>
        <taxon>Protacanthopterygii</taxon>
        <taxon>Esociformes</taxon>
        <taxon>Umbridae</taxon>
        <taxon>Dallia</taxon>
    </lineage>
</organism>
<accession>A0ACC2GP27</accession>
<dbReference type="Proteomes" id="UP001157502">
    <property type="component" value="Chromosome 11"/>
</dbReference>
<gene>
    <name evidence="1" type="ORF">DPEC_G00145220</name>
</gene>